<feature type="compositionally biased region" description="Basic and acidic residues" evidence="1">
    <location>
        <begin position="11"/>
        <end position="23"/>
    </location>
</feature>
<accession>X6L9F2</accession>
<dbReference type="InterPro" id="IPR027417">
    <property type="entry name" value="P-loop_NTPase"/>
</dbReference>
<evidence type="ECO:0000256" key="1">
    <source>
        <dbReference type="SAM" id="MobiDB-lite"/>
    </source>
</evidence>
<feature type="compositionally biased region" description="Basic residues" evidence="1">
    <location>
        <begin position="32"/>
        <end position="51"/>
    </location>
</feature>
<evidence type="ECO:0008006" key="4">
    <source>
        <dbReference type="Google" id="ProtNLM"/>
    </source>
</evidence>
<protein>
    <recommendedName>
        <fullName evidence="4">Sulfotransferase</fullName>
    </recommendedName>
</protein>
<feature type="region of interest" description="Disordered" evidence="1">
    <location>
        <begin position="1"/>
        <end position="56"/>
    </location>
</feature>
<evidence type="ECO:0000313" key="3">
    <source>
        <dbReference type="Proteomes" id="UP000023152"/>
    </source>
</evidence>
<keyword evidence="3" id="KW-1185">Reference proteome</keyword>
<gene>
    <name evidence="2" type="ORF">RFI_39764</name>
</gene>
<dbReference type="Proteomes" id="UP000023152">
    <property type="component" value="Unassembled WGS sequence"/>
</dbReference>
<dbReference type="SUPFAM" id="SSF52540">
    <property type="entry name" value="P-loop containing nucleoside triphosphate hydrolases"/>
    <property type="match status" value="1"/>
</dbReference>
<dbReference type="OrthoDB" id="10267729at2759"/>
<proteinExistence type="predicted"/>
<dbReference type="AlphaFoldDB" id="X6L9F2"/>
<dbReference type="Gene3D" id="3.40.50.300">
    <property type="entry name" value="P-loop containing nucleotide triphosphate hydrolases"/>
    <property type="match status" value="1"/>
</dbReference>
<evidence type="ECO:0000313" key="2">
    <source>
        <dbReference type="EMBL" id="ETN97761.1"/>
    </source>
</evidence>
<feature type="compositionally biased region" description="Basic residues" evidence="1">
    <location>
        <begin position="1"/>
        <end position="10"/>
    </location>
</feature>
<organism evidence="2 3">
    <name type="scientific">Reticulomyxa filosa</name>
    <dbReference type="NCBI Taxonomy" id="46433"/>
    <lineage>
        <taxon>Eukaryota</taxon>
        <taxon>Sar</taxon>
        <taxon>Rhizaria</taxon>
        <taxon>Retaria</taxon>
        <taxon>Foraminifera</taxon>
        <taxon>Monothalamids</taxon>
        <taxon>Reticulomyxidae</taxon>
        <taxon>Reticulomyxa</taxon>
    </lineage>
</organism>
<sequence>MGKKKPKHTPKNPERFRQTKKFFDPSVVILSIKKKKKHKRKQQKKNTKKKKEKEIRKLLKKKSKHFQKPNEQERTSFLGDIENKSADNASNDCATWDPNFFRPLNWEEFLTSGKLFTDQTYQLVNEVVKDTKLSTPPVFVGTTFFLEEKKQESDCLKDKIRYTYTYTYIFGCGRSGTTLVGQILACCEDVLFLNEPRSLWLTVCPELDVWSLAVSFSKKKKKKKFTNRNRNRNRNANI</sequence>
<name>X6L9F2_RETFI</name>
<comment type="caution">
    <text evidence="2">The sequence shown here is derived from an EMBL/GenBank/DDBJ whole genome shotgun (WGS) entry which is preliminary data.</text>
</comment>
<reference evidence="2 3" key="1">
    <citation type="journal article" date="2013" name="Curr. Biol.">
        <title>The Genome of the Foraminiferan Reticulomyxa filosa.</title>
        <authorList>
            <person name="Glockner G."/>
            <person name="Hulsmann N."/>
            <person name="Schleicher M."/>
            <person name="Noegel A.A."/>
            <person name="Eichinger L."/>
            <person name="Gallinger C."/>
            <person name="Pawlowski J."/>
            <person name="Sierra R."/>
            <person name="Euteneuer U."/>
            <person name="Pillet L."/>
            <person name="Moustafa A."/>
            <person name="Platzer M."/>
            <person name="Groth M."/>
            <person name="Szafranski K."/>
            <person name="Schliwa M."/>
        </authorList>
    </citation>
    <scope>NUCLEOTIDE SEQUENCE [LARGE SCALE GENOMIC DNA]</scope>
</reference>
<dbReference type="EMBL" id="ASPP01048698">
    <property type="protein sequence ID" value="ETN97761.1"/>
    <property type="molecule type" value="Genomic_DNA"/>
</dbReference>